<feature type="transmembrane region" description="Helical" evidence="8">
    <location>
        <begin position="374"/>
        <end position="395"/>
    </location>
</feature>
<evidence type="ECO:0000256" key="4">
    <source>
        <dbReference type="ARBA" id="ARBA00022519"/>
    </source>
</evidence>
<comment type="caution">
    <text evidence="10">The sequence shown here is derived from an EMBL/GenBank/DDBJ whole genome shotgun (WGS) entry which is preliminary data.</text>
</comment>
<proteinExistence type="inferred from homology"/>
<feature type="transmembrane region" description="Helical" evidence="8">
    <location>
        <begin position="110"/>
        <end position="132"/>
    </location>
</feature>
<feature type="transmembrane region" description="Helical" evidence="8">
    <location>
        <begin position="415"/>
        <end position="436"/>
    </location>
</feature>
<feature type="transmembrane region" description="Helical" evidence="8">
    <location>
        <begin position="442"/>
        <end position="461"/>
    </location>
</feature>
<keyword evidence="7 8" id="KW-0472">Membrane</keyword>
<feature type="domain" description="ABC transmembrane type-1" evidence="9">
    <location>
        <begin position="370"/>
        <end position="562"/>
    </location>
</feature>
<dbReference type="CDD" id="cd06261">
    <property type="entry name" value="TM_PBP2"/>
    <property type="match status" value="2"/>
</dbReference>
<evidence type="ECO:0000256" key="2">
    <source>
        <dbReference type="ARBA" id="ARBA00022448"/>
    </source>
</evidence>
<dbReference type="InterPro" id="IPR000515">
    <property type="entry name" value="MetI-like"/>
</dbReference>
<gene>
    <name evidence="10" type="ORF">KDK95_02190</name>
</gene>
<evidence type="ECO:0000313" key="10">
    <source>
        <dbReference type="EMBL" id="MBR7825100.1"/>
    </source>
</evidence>
<organism evidence="10 11">
    <name type="scientific">Actinospica acidithermotolerans</name>
    <dbReference type="NCBI Taxonomy" id="2828514"/>
    <lineage>
        <taxon>Bacteria</taxon>
        <taxon>Bacillati</taxon>
        <taxon>Actinomycetota</taxon>
        <taxon>Actinomycetes</taxon>
        <taxon>Catenulisporales</taxon>
        <taxon>Actinospicaceae</taxon>
        <taxon>Actinospica</taxon>
    </lineage>
</organism>
<dbReference type="PANTHER" id="PTHR43357">
    <property type="entry name" value="INNER MEMBRANE ABC TRANSPORTER PERMEASE PROTEIN YDCV"/>
    <property type="match status" value="1"/>
</dbReference>
<evidence type="ECO:0000256" key="1">
    <source>
        <dbReference type="ARBA" id="ARBA00004429"/>
    </source>
</evidence>
<feature type="transmembrane region" description="Helical" evidence="8">
    <location>
        <begin position="48"/>
        <end position="66"/>
    </location>
</feature>
<dbReference type="EMBL" id="JAGSOH010000003">
    <property type="protein sequence ID" value="MBR7825100.1"/>
    <property type="molecule type" value="Genomic_DNA"/>
</dbReference>
<dbReference type="SUPFAM" id="SSF161098">
    <property type="entry name" value="MetI-like"/>
    <property type="match status" value="2"/>
</dbReference>
<evidence type="ECO:0000256" key="7">
    <source>
        <dbReference type="ARBA" id="ARBA00023136"/>
    </source>
</evidence>
<dbReference type="Gene3D" id="1.10.3720.10">
    <property type="entry name" value="MetI-like"/>
    <property type="match status" value="2"/>
</dbReference>
<dbReference type="RefSeq" id="WP_212516259.1">
    <property type="nucleotide sequence ID" value="NZ_JAGSOH010000003.1"/>
</dbReference>
<keyword evidence="5 8" id="KW-0812">Transmembrane</keyword>
<feature type="transmembrane region" description="Helical" evidence="8">
    <location>
        <begin position="540"/>
        <end position="563"/>
    </location>
</feature>
<feature type="transmembrane region" description="Helical" evidence="8">
    <location>
        <begin position="213"/>
        <end position="235"/>
    </location>
</feature>
<evidence type="ECO:0000259" key="9">
    <source>
        <dbReference type="PROSITE" id="PS50928"/>
    </source>
</evidence>
<sequence>MTTLELPATVRRPRVPASFGQAAVGALVVGLVVGPFIPLVYSSIRSKALYLPGGTFSLAGYRTLFADPAYWTAVKNTLLFAVSTTTLAVVGGTLHAILCTRTDLPGRRAYGLLLTAPIVVPPLGLVVGWLTIYGQGGYLTQLVSRNLHLPVWNLSSIPGMSLFGAVVTLPIAYLTVRAALSGTDSSLEDAARSAGAGPLRVVGRITLPMLRPAMLNCTVLIFSLCLEILGIPLFLGGPSGIDFYASYLYRSWSNSATPDPPFVSAGAVLLLVVVSLLLFLRSRLSGAEQRFVAVGTRGGGLRRPLELGRWRRPASAAVGAFIGVTSVIPLIGLILMSFVRVLTTLEAPWRLATSDNWRAVATDPALRRAITDSLLIAVGGGAVSVALVAVAALVAHRSRFPLRTVLAPTLMYPRAVPGVILGIGFFWTYLMFTPGSLVRNNLWGEAIALCVRNLTLAYVVIQPSLARLSEELDRAGRAAGAGWWTIARRILLPMLRPALLAAFVLMFITLLGDYDPVVFLQKPGTEVLGVTMLQYWSTGVQGPVAALAVIQVVLTAAVLLIGARALRRASHA</sequence>
<feature type="transmembrane region" description="Helical" evidence="8">
    <location>
        <begin position="20"/>
        <end position="41"/>
    </location>
</feature>
<evidence type="ECO:0000256" key="3">
    <source>
        <dbReference type="ARBA" id="ARBA00022475"/>
    </source>
</evidence>
<keyword evidence="2 8" id="KW-0813">Transport</keyword>
<keyword evidence="4" id="KW-0997">Cell inner membrane</keyword>
<accession>A0A941E7X5</accession>
<evidence type="ECO:0000256" key="8">
    <source>
        <dbReference type="RuleBase" id="RU363032"/>
    </source>
</evidence>
<keyword evidence="6 8" id="KW-1133">Transmembrane helix</keyword>
<evidence type="ECO:0000256" key="5">
    <source>
        <dbReference type="ARBA" id="ARBA00022692"/>
    </source>
</evidence>
<feature type="transmembrane region" description="Helical" evidence="8">
    <location>
        <begin position="498"/>
        <end position="520"/>
    </location>
</feature>
<dbReference type="PANTHER" id="PTHR43357:SF4">
    <property type="entry name" value="INNER MEMBRANE ABC TRANSPORTER PERMEASE PROTEIN YDCV"/>
    <property type="match status" value="1"/>
</dbReference>
<comment type="subcellular location">
    <subcellularLocation>
        <location evidence="1">Cell inner membrane</location>
        <topology evidence="1">Multi-pass membrane protein</topology>
    </subcellularLocation>
    <subcellularLocation>
        <location evidence="8">Cell membrane</location>
        <topology evidence="8">Multi-pass membrane protein</topology>
    </subcellularLocation>
</comment>
<feature type="transmembrane region" description="Helical" evidence="8">
    <location>
        <begin position="262"/>
        <end position="280"/>
    </location>
</feature>
<dbReference type="GO" id="GO:0055085">
    <property type="term" value="P:transmembrane transport"/>
    <property type="evidence" value="ECO:0007669"/>
    <property type="project" value="InterPro"/>
</dbReference>
<evidence type="ECO:0000313" key="11">
    <source>
        <dbReference type="Proteomes" id="UP000676325"/>
    </source>
</evidence>
<keyword evidence="3" id="KW-1003">Cell membrane</keyword>
<protein>
    <submittedName>
        <fullName evidence="10">Iron ABC transporter permease</fullName>
    </submittedName>
</protein>
<feature type="transmembrane region" description="Helical" evidence="8">
    <location>
        <begin position="152"/>
        <end position="176"/>
    </location>
</feature>
<comment type="similarity">
    <text evidence="8">Belongs to the binding-protein-dependent transport system permease family.</text>
</comment>
<dbReference type="InterPro" id="IPR035906">
    <property type="entry name" value="MetI-like_sf"/>
</dbReference>
<feature type="transmembrane region" description="Helical" evidence="8">
    <location>
        <begin position="316"/>
        <end position="339"/>
    </location>
</feature>
<dbReference type="AlphaFoldDB" id="A0A941E7X5"/>
<keyword evidence="11" id="KW-1185">Reference proteome</keyword>
<evidence type="ECO:0000256" key="6">
    <source>
        <dbReference type="ARBA" id="ARBA00022989"/>
    </source>
</evidence>
<dbReference type="Pfam" id="PF00528">
    <property type="entry name" value="BPD_transp_1"/>
    <property type="match status" value="2"/>
</dbReference>
<dbReference type="GO" id="GO:0005886">
    <property type="term" value="C:plasma membrane"/>
    <property type="evidence" value="ECO:0007669"/>
    <property type="project" value="UniProtKB-SubCell"/>
</dbReference>
<feature type="domain" description="ABC transmembrane type-1" evidence="9">
    <location>
        <begin position="74"/>
        <end position="281"/>
    </location>
</feature>
<name>A0A941E7X5_9ACTN</name>
<dbReference type="Proteomes" id="UP000676325">
    <property type="component" value="Unassembled WGS sequence"/>
</dbReference>
<reference evidence="10" key="1">
    <citation type="submission" date="2021-04" db="EMBL/GenBank/DDBJ databases">
        <title>Genome based classification of Actinospica acidithermotolerans sp. nov., an actinobacterium isolated from an Indonesian hot spring.</title>
        <authorList>
            <person name="Kusuma A.B."/>
            <person name="Putra K.E."/>
            <person name="Nafisah S."/>
            <person name="Loh J."/>
            <person name="Nouioui I."/>
            <person name="Goodfellow M."/>
        </authorList>
    </citation>
    <scope>NUCLEOTIDE SEQUENCE</scope>
    <source>
        <strain evidence="10">MGRD01-02</strain>
    </source>
</reference>
<dbReference type="PROSITE" id="PS50928">
    <property type="entry name" value="ABC_TM1"/>
    <property type="match status" value="2"/>
</dbReference>
<feature type="transmembrane region" description="Helical" evidence="8">
    <location>
        <begin position="78"/>
        <end position="98"/>
    </location>
</feature>